<dbReference type="SUPFAM" id="SSF46894">
    <property type="entry name" value="C-terminal effector domain of the bipartite response regulators"/>
    <property type="match status" value="1"/>
</dbReference>
<gene>
    <name evidence="2" type="ORF">C7450_101286</name>
</gene>
<reference evidence="2 3" key="1">
    <citation type="submission" date="2018-05" db="EMBL/GenBank/DDBJ databases">
        <title>Genomic Encyclopedia of Type Strains, Phase IV (KMG-IV): sequencing the most valuable type-strain genomes for metagenomic binning, comparative biology and taxonomic classification.</title>
        <authorList>
            <person name="Goeker M."/>
        </authorList>
    </citation>
    <scope>NUCLEOTIDE SEQUENCE [LARGE SCALE GENOMIC DNA]</scope>
    <source>
        <strain evidence="2 3">DSM 6462</strain>
    </source>
</reference>
<sequence length="406" mass="42820">MGHTHAIGAAASERLASGHLSDLIGAIYDCALEPTLWDHTLSDIAAALDCENAILSLNDLRHDRVLISKSVGWEPYWLQQRAKHIPEIHGAMSGWLARQPPPDEPFVASRDVPAGKRESSPYVRDVLGPLGIVDIAHFVLISTSTHFSELVLGRLDRQGIITDREIGLGGLLLPHLRRAITISDLIDMRSLEQQALGATLDSIAVGVVIVADGGRILHANEAARAMLDARSPILASSGCLAAVHADATAELMKAIELARDNEGGIGATGIGVPLVFQDMAAATAHVLPLACGNLRTRLVQQATAAVFIAPADTPLPVDLGTVARMFGLTPAETRQLDQLMAGATLAEAAAALGVSKATARTHREHIFAKTGVSRRSDLVALVGRLVPPVLRPARRSEGGAGGLGHR</sequence>
<dbReference type="InterPro" id="IPR000792">
    <property type="entry name" value="Tscrpt_reg_LuxR_C"/>
</dbReference>
<protein>
    <submittedName>
        <fullName evidence="2">LuxR family transcriptional regulator</fullName>
    </submittedName>
</protein>
<name>A0A2V3UGZ0_9HYPH</name>
<dbReference type="Gene3D" id="1.10.10.10">
    <property type="entry name" value="Winged helix-like DNA-binding domain superfamily/Winged helix DNA-binding domain"/>
    <property type="match status" value="1"/>
</dbReference>
<keyword evidence="3" id="KW-1185">Reference proteome</keyword>
<evidence type="ECO:0000313" key="2">
    <source>
        <dbReference type="EMBL" id="PXW64531.1"/>
    </source>
</evidence>
<dbReference type="RefSeq" id="WP_110372602.1">
    <property type="nucleotide sequence ID" value="NZ_CAKNFM010000006.1"/>
</dbReference>
<dbReference type="SUPFAM" id="SSF55785">
    <property type="entry name" value="PYP-like sensor domain (PAS domain)"/>
    <property type="match status" value="1"/>
</dbReference>
<dbReference type="InterPro" id="IPR000014">
    <property type="entry name" value="PAS"/>
</dbReference>
<dbReference type="OrthoDB" id="5497412at2"/>
<dbReference type="InterPro" id="IPR036388">
    <property type="entry name" value="WH-like_DNA-bd_sf"/>
</dbReference>
<comment type="caution">
    <text evidence="2">The sequence shown here is derived from an EMBL/GenBank/DDBJ whole genome shotgun (WGS) entry which is preliminary data.</text>
</comment>
<dbReference type="AlphaFoldDB" id="A0A2V3UGZ0"/>
<evidence type="ECO:0000259" key="1">
    <source>
        <dbReference type="SMART" id="SM00421"/>
    </source>
</evidence>
<feature type="domain" description="HTH luxR-type" evidence="1">
    <location>
        <begin position="325"/>
        <end position="382"/>
    </location>
</feature>
<dbReference type="Pfam" id="PF13188">
    <property type="entry name" value="PAS_8"/>
    <property type="match status" value="1"/>
</dbReference>
<dbReference type="InterPro" id="IPR035965">
    <property type="entry name" value="PAS-like_dom_sf"/>
</dbReference>
<dbReference type="InterPro" id="IPR016032">
    <property type="entry name" value="Sig_transdc_resp-reg_C-effctor"/>
</dbReference>
<accession>A0A2V3UGZ0</accession>
<dbReference type="Pfam" id="PF00196">
    <property type="entry name" value="GerE"/>
    <property type="match status" value="1"/>
</dbReference>
<dbReference type="EMBL" id="QJJK01000001">
    <property type="protein sequence ID" value="PXW64531.1"/>
    <property type="molecule type" value="Genomic_DNA"/>
</dbReference>
<proteinExistence type="predicted"/>
<organism evidence="2 3">
    <name type="scientific">Chelatococcus asaccharovorans</name>
    <dbReference type="NCBI Taxonomy" id="28210"/>
    <lineage>
        <taxon>Bacteria</taxon>
        <taxon>Pseudomonadati</taxon>
        <taxon>Pseudomonadota</taxon>
        <taxon>Alphaproteobacteria</taxon>
        <taxon>Hyphomicrobiales</taxon>
        <taxon>Chelatococcaceae</taxon>
        <taxon>Chelatococcus</taxon>
    </lineage>
</organism>
<dbReference type="Proteomes" id="UP000248021">
    <property type="component" value="Unassembled WGS sequence"/>
</dbReference>
<dbReference type="GO" id="GO:0003677">
    <property type="term" value="F:DNA binding"/>
    <property type="evidence" value="ECO:0007669"/>
    <property type="project" value="InterPro"/>
</dbReference>
<evidence type="ECO:0000313" key="3">
    <source>
        <dbReference type="Proteomes" id="UP000248021"/>
    </source>
</evidence>
<dbReference type="GO" id="GO:0006355">
    <property type="term" value="P:regulation of DNA-templated transcription"/>
    <property type="evidence" value="ECO:0007669"/>
    <property type="project" value="InterPro"/>
</dbReference>
<dbReference type="SMART" id="SM00421">
    <property type="entry name" value="HTH_LUXR"/>
    <property type="match status" value="1"/>
</dbReference>